<feature type="domain" description="Aminopeptidase P N-terminal" evidence="16">
    <location>
        <begin position="24"/>
        <end position="159"/>
    </location>
</feature>
<evidence type="ECO:0000256" key="1">
    <source>
        <dbReference type="ARBA" id="ARBA00001936"/>
    </source>
</evidence>
<organism evidence="17">
    <name type="scientific">Mucochytrium quahogii</name>
    <dbReference type="NCBI Taxonomy" id="96639"/>
    <lineage>
        <taxon>Eukaryota</taxon>
        <taxon>Sar</taxon>
        <taxon>Stramenopiles</taxon>
        <taxon>Bigyra</taxon>
        <taxon>Labyrinthulomycetes</taxon>
        <taxon>Thraustochytrida</taxon>
        <taxon>Thraustochytriidae</taxon>
        <taxon>Mucochytrium</taxon>
    </lineage>
</organism>
<dbReference type="EC" id="3.4.13.9" evidence="10"/>
<name>A0A7S2SQ72_9STRA</name>
<evidence type="ECO:0000256" key="15">
    <source>
        <dbReference type="ARBA" id="ARBA00048994"/>
    </source>
</evidence>
<proteinExistence type="inferred from homology"/>
<dbReference type="GO" id="GO:0030145">
    <property type="term" value="F:manganese ion binding"/>
    <property type="evidence" value="ECO:0007669"/>
    <property type="project" value="InterPro"/>
</dbReference>
<dbReference type="GO" id="GO:0102009">
    <property type="term" value="F:proline dipeptidase activity"/>
    <property type="evidence" value="ECO:0007669"/>
    <property type="project" value="UniProtKB-EC"/>
</dbReference>
<dbReference type="GO" id="GO:0070006">
    <property type="term" value="F:metalloaminopeptidase activity"/>
    <property type="evidence" value="ECO:0007669"/>
    <property type="project" value="InterPro"/>
</dbReference>
<evidence type="ECO:0000256" key="7">
    <source>
        <dbReference type="ARBA" id="ARBA00023049"/>
    </source>
</evidence>
<sequence>MSVPVARRSDEDADYGKLLDLYAVDVEMFRENRLRVAAKVREEAPPGSVIVLQGGESTTLYSSDSEPLFRQESNFAYLFGVKEPDVFGAIHVDTGKSVLFFPKLPERYAIAMGEIRNTESFKAEYGVDEVHFLPDMLNYLLDMDPKVMYVGHGLNADSGKYMEVPKFEGIEQFRVDNGLLYNVLVECRVIKTERELALLRHINKISSQAHCWTMNQAQPGMREFQLESLFQHWGYFRGGCRHQSYTNICACGSSGSILHYGHAGAPNDEVVEDGDMALLDMGAEYKEYSSDITCSFPVNGKFTDDQKLIYETVLASQFAVMRAMKPGVSYIDMHTLSYRVILENLKKGGLLRGEVEDMMKANLGATFMPHGLGHFMGVDTHDVGGRPKGHQVQTRDGYKSLRNCRVLEVGQVLTVEPGVYFNDFAIESALANPNQACFFNTEMLARFRGFGGCRLEDDVIVTETGIENMTHCPRTVADVEDVMAGRKDATSKFTTYMD</sequence>
<evidence type="ECO:0000256" key="13">
    <source>
        <dbReference type="ARBA" id="ARBA00044284"/>
    </source>
</evidence>
<dbReference type="PANTHER" id="PTHR48480">
    <property type="match status" value="1"/>
</dbReference>
<dbReference type="Gene3D" id="3.40.350.10">
    <property type="entry name" value="Creatinase/prolidase N-terminal domain"/>
    <property type="match status" value="1"/>
</dbReference>
<evidence type="ECO:0000256" key="10">
    <source>
        <dbReference type="ARBA" id="ARBA00044051"/>
    </source>
</evidence>
<dbReference type="EMBL" id="HBHK01026286">
    <property type="protein sequence ID" value="CAD9705961.1"/>
    <property type="molecule type" value="Transcribed_RNA"/>
</dbReference>
<evidence type="ECO:0000313" key="17">
    <source>
        <dbReference type="EMBL" id="CAD9705961.1"/>
    </source>
</evidence>
<dbReference type="InterPro" id="IPR029149">
    <property type="entry name" value="Creatin/AminoP/Spt16_N"/>
</dbReference>
<dbReference type="AlphaFoldDB" id="A0A7S2SQ72"/>
<accession>A0A7S2SQ72</accession>
<dbReference type="InterPro" id="IPR007865">
    <property type="entry name" value="Aminopep_P_N"/>
</dbReference>
<protein>
    <recommendedName>
        <fullName evidence="11">Xaa-Pro dipeptidase</fullName>
        <ecNumber evidence="10">3.4.13.9</ecNumber>
    </recommendedName>
    <alternativeName>
        <fullName evidence="14">Imidodipeptidase</fullName>
    </alternativeName>
    <alternativeName>
        <fullName evidence="12">Peptidase D</fullName>
    </alternativeName>
    <alternativeName>
        <fullName evidence="13">Proline dipeptidase</fullName>
    </alternativeName>
</protein>
<dbReference type="PANTHER" id="PTHR48480:SF2">
    <property type="entry name" value="PEPTIDASE D"/>
    <property type="match status" value="1"/>
</dbReference>
<comment type="catalytic activity">
    <reaction evidence="15">
        <text>Xaa-L-Pro dipeptide + H2O = an L-alpha-amino acid + L-proline</text>
        <dbReference type="Rhea" id="RHEA:76407"/>
        <dbReference type="ChEBI" id="CHEBI:15377"/>
        <dbReference type="ChEBI" id="CHEBI:59869"/>
        <dbReference type="ChEBI" id="CHEBI:60039"/>
        <dbReference type="ChEBI" id="CHEBI:195196"/>
        <dbReference type="EC" id="3.4.13.9"/>
    </reaction>
</comment>
<dbReference type="SUPFAM" id="SSF53092">
    <property type="entry name" value="Creatinase/prolidase N-terminal domain"/>
    <property type="match status" value="1"/>
</dbReference>
<keyword evidence="8" id="KW-0464">Manganese</keyword>
<evidence type="ECO:0000256" key="12">
    <source>
        <dbReference type="ARBA" id="ARBA00044252"/>
    </source>
</evidence>
<dbReference type="Pfam" id="PF05195">
    <property type="entry name" value="AMP_N"/>
    <property type="match status" value="1"/>
</dbReference>
<evidence type="ECO:0000256" key="4">
    <source>
        <dbReference type="ARBA" id="ARBA00022723"/>
    </source>
</evidence>
<dbReference type="Gene3D" id="3.90.230.10">
    <property type="entry name" value="Creatinase/methionine aminopeptidase superfamily"/>
    <property type="match status" value="1"/>
</dbReference>
<reference evidence="17" key="1">
    <citation type="submission" date="2021-01" db="EMBL/GenBank/DDBJ databases">
        <authorList>
            <person name="Corre E."/>
            <person name="Pelletier E."/>
            <person name="Niang G."/>
            <person name="Scheremetjew M."/>
            <person name="Finn R."/>
            <person name="Kale V."/>
            <person name="Holt S."/>
            <person name="Cochrane G."/>
            <person name="Meng A."/>
            <person name="Brown T."/>
            <person name="Cohen L."/>
        </authorList>
    </citation>
    <scope>NUCLEOTIDE SEQUENCE</scope>
    <source>
        <strain evidence="17">NY070348D</strain>
    </source>
</reference>
<keyword evidence="7" id="KW-0482">Metalloprotease</keyword>
<gene>
    <name evidence="17" type="ORF">QSP1433_LOCUS16516</name>
</gene>
<dbReference type="FunFam" id="3.90.230.10:FF:000002">
    <property type="entry name" value="Xaa-Pro aminopeptidase 3"/>
    <property type="match status" value="1"/>
</dbReference>
<dbReference type="SUPFAM" id="SSF55920">
    <property type="entry name" value="Creatinase/aminopeptidase"/>
    <property type="match status" value="1"/>
</dbReference>
<dbReference type="Pfam" id="PF00557">
    <property type="entry name" value="Peptidase_M24"/>
    <property type="match status" value="1"/>
</dbReference>
<evidence type="ECO:0000256" key="14">
    <source>
        <dbReference type="ARBA" id="ARBA00044351"/>
    </source>
</evidence>
<keyword evidence="3" id="KW-0645">Protease</keyword>
<dbReference type="GO" id="GO:0006508">
    <property type="term" value="P:proteolysis"/>
    <property type="evidence" value="ECO:0007669"/>
    <property type="project" value="UniProtKB-KW"/>
</dbReference>
<evidence type="ECO:0000259" key="16">
    <source>
        <dbReference type="SMART" id="SM01011"/>
    </source>
</evidence>
<evidence type="ECO:0000256" key="6">
    <source>
        <dbReference type="ARBA" id="ARBA00022997"/>
    </source>
</evidence>
<keyword evidence="6" id="KW-0224">Dipeptidase</keyword>
<evidence type="ECO:0000256" key="5">
    <source>
        <dbReference type="ARBA" id="ARBA00022801"/>
    </source>
</evidence>
<keyword evidence="4" id="KW-0479">Metal-binding</keyword>
<evidence type="ECO:0000256" key="9">
    <source>
        <dbReference type="ARBA" id="ARBA00043990"/>
    </source>
</evidence>
<comment type="cofactor">
    <cofactor evidence="1">
        <name>Mn(2+)</name>
        <dbReference type="ChEBI" id="CHEBI:29035"/>
    </cofactor>
</comment>
<evidence type="ECO:0000256" key="11">
    <source>
        <dbReference type="ARBA" id="ARBA00044141"/>
    </source>
</evidence>
<dbReference type="InterPro" id="IPR000994">
    <property type="entry name" value="Pept_M24"/>
</dbReference>
<comment type="subunit">
    <text evidence="2">Homodimer.</text>
</comment>
<dbReference type="InterPro" id="IPR036005">
    <property type="entry name" value="Creatinase/aminopeptidase-like"/>
</dbReference>
<comment type="similarity">
    <text evidence="9">Belongs to the peptidase M24B family. Eukaryotic-type prolidase subfamily.</text>
</comment>
<evidence type="ECO:0000256" key="8">
    <source>
        <dbReference type="ARBA" id="ARBA00023211"/>
    </source>
</evidence>
<dbReference type="InterPro" id="IPR052433">
    <property type="entry name" value="X-Pro_dipept-like"/>
</dbReference>
<evidence type="ECO:0000256" key="3">
    <source>
        <dbReference type="ARBA" id="ARBA00022670"/>
    </source>
</evidence>
<dbReference type="SMART" id="SM01011">
    <property type="entry name" value="AMP_N"/>
    <property type="match status" value="1"/>
</dbReference>
<evidence type="ECO:0000256" key="2">
    <source>
        <dbReference type="ARBA" id="ARBA00011738"/>
    </source>
</evidence>
<dbReference type="CDD" id="cd01087">
    <property type="entry name" value="Prolidase"/>
    <property type="match status" value="1"/>
</dbReference>
<keyword evidence="5" id="KW-0378">Hydrolase</keyword>